<evidence type="ECO:0008006" key="3">
    <source>
        <dbReference type="Google" id="ProtNLM"/>
    </source>
</evidence>
<dbReference type="AlphaFoldDB" id="A0A0L8AKZ8"/>
<accession>A0A0L8AKZ8</accession>
<evidence type="ECO:0000313" key="2">
    <source>
        <dbReference type="Proteomes" id="UP000036908"/>
    </source>
</evidence>
<dbReference type="PATRIC" id="fig|1566026.4.peg.520"/>
<protein>
    <recommendedName>
        <fullName evidence="3">IrrE N-terminal-like domain-containing protein</fullName>
    </recommendedName>
</protein>
<name>A0A0L8AKZ8_9BACT</name>
<reference evidence="2" key="1">
    <citation type="submission" date="2014-11" db="EMBL/GenBank/DDBJ databases">
        <title>Genome sequencing of Roseivirga sp. D-25.</title>
        <authorList>
            <person name="Selvaratnam C."/>
            <person name="Thevarajoo S."/>
            <person name="Goh K.M."/>
            <person name="Eee R."/>
            <person name="Chan K.-G."/>
            <person name="Chong C.S."/>
        </authorList>
    </citation>
    <scope>NUCLEOTIDE SEQUENCE [LARGE SCALE GENOMIC DNA]</scope>
    <source>
        <strain evidence="2">D-25</strain>
    </source>
</reference>
<proteinExistence type="predicted"/>
<keyword evidence="2" id="KW-1185">Reference proteome</keyword>
<dbReference type="Proteomes" id="UP000036908">
    <property type="component" value="Unassembled WGS sequence"/>
</dbReference>
<comment type="caution">
    <text evidence="1">The sequence shown here is derived from an EMBL/GenBank/DDBJ whole genome shotgun (WGS) entry which is preliminary data.</text>
</comment>
<evidence type="ECO:0000313" key="1">
    <source>
        <dbReference type="EMBL" id="KOF02845.1"/>
    </source>
</evidence>
<dbReference type="OrthoDB" id="1441538at2"/>
<organism evidence="1 2">
    <name type="scientific">Roseivirga seohaensis subsp. aquiponti</name>
    <dbReference type="NCBI Taxonomy" id="1566026"/>
    <lineage>
        <taxon>Bacteria</taxon>
        <taxon>Pseudomonadati</taxon>
        <taxon>Bacteroidota</taxon>
        <taxon>Cytophagia</taxon>
        <taxon>Cytophagales</taxon>
        <taxon>Roseivirgaceae</taxon>
        <taxon>Roseivirga</taxon>
    </lineage>
</organism>
<gene>
    <name evidence="1" type="ORF">OB69_11170</name>
</gene>
<sequence length="158" mass="18000">MLDNTHLINTITKFLEQIGIPIQYTSIKESTFLPGINIDKGVLFIDQGKLKYPGDLLHEAGHIAVMTPKERASISGNIEEHKPEGESDEMAAILWSYAALKHLNLAPQIVFHPEGYKNDSEWLIENFENGQYIGLPLLEWMGLTDSDSFPKMKYWLRQ</sequence>
<dbReference type="EMBL" id="JSVA01000010">
    <property type="protein sequence ID" value="KOF02845.1"/>
    <property type="molecule type" value="Genomic_DNA"/>
</dbReference>
<dbReference type="RefSeq" id="WP_053223802.1">
    <property type="nucleotide sequence ID" value="NZ_JSVA01000010.1"/>
</dbReference>